<organism evidence="18 19">
    <name type="scientific">Denticeps clupeoides</name>
    <name type="common">denticle herring</name>
    <dbReference type="NCBI Taxonomy" id="299321"/>
    <lineage>
        <taxon>Eukaryota</taxon>
        <taxon>Metazoa</taxon>
        <taxon>Chordata</taxon>
        <taxon>Craniata</taxon>
        <taxon>Vertebrata</taxon>
        <taxon>Euteleostomi</taxon>
        <taxon>Actinopterygii</taxon>
        <taxon>Neopterygii</taxon>
        <taxon>Teleostei</taxon>
        <taxon>Clupei</taxon>
        <taxon>Clupeiformes</taxon>
        <taxon>Denticipitoidei</taxon>
        <taxon>Denticipitidae</taxon>
        <taxon>Denticeps</taxon>
    </lineage>
</organism>
<comment type="similarity">
    <text evidence="4">Belongs to the CDI family.</text>
</comment>
<evidence type="ECO:0000256" key="14">
    <source>
        <dbReference type="ARBA" id="ARBA00031925"/>
    </source>
</evidence>
<evidence type="ECO:0000256" key="3">
    <source>
        <dbReference type="ARBA" id="ARBA00004496"/>
    </source>
</evidence>
<evidence type="ECO:0000256" key="9">
    <source>
        <dbReference type="ARBA" id="ARBA00022843"/>
    </source>
</evidence>
<keyword evidence="6" id="KW-0963">Cytoplasm</keyword>
<evidence type="ECO:0000256" key="7">
    <source>
        <dbReference type="ARBA" id="ARBA00022553"/>
    </source>
</evidence>
<evidence type="ECO:0000313" key="18">
    <source>
        <dbReference type="Ensembl" id="ENSDCDP00010022018.1"/>
    </source>
</evidence>
<dbReference type="GO" id="GO:0005634">
    <property type="term" value="C:nucleus"/>
    <property type="evidence" value="ECO:0007669"/>
    <property type="project" value="UniProtKB-SubCell"/>
</dbReference>
<evidence type="ECO:0000256" key="2">
    <source>
        <dbReference type="ARBA" id="ARBA00004177"/>
    </source>
</evidence>
<dbReference type="Gene3D" id="4.10.365.10">
    <property type="entry name" value="p27"/>
    <property type="match status" value="1"/>
</dbReference>
<dbReference type="InterPro" id="IPR003175">
    <property type="entry name" value="CDI_dom"/>
</dbReference>
<evidence type="ECO:0000256" key="15">
    <source>
        <dbReference type="ARBA" id="ARBA00045727"/>
    </source>
</evidence>
<dbReference type="AlphaFoldDB" id="A0AAY4BM81"/>
<evidence type="ECO:0000256" key="11">
    <source>
        <dbReference type="ARBA" id="ARBA00023242"/>
    </source>
</evidence>
<dbReference type="GO" id="GO:0051087">
    <property type="term" value="F:protein-folding chaperone binding"/>
    <property type="evidence" value="ECO:0007669"/>
    <property type="project" value="TreeGrafter"/>
</dbReference>
<reference evidence="18" key="2">
    <citation type="submission" date="2025-08" db="UniProtKB">
        <authorList>
            <consortium name="Ensembl"/>
        </authorList>
    </citation>
    <scope>IDENTIFICATION</scope>
</reference>
<dbReference type="Pfam" id="PF02234">
    <property type="entry name" value="CDI"/>
    <property type="match status" value="1"/>
</dbReference>
<proteinExistence type="inferred from homology"/>
<keyword evidence="11" id="KW-0539">Nucleus</keyword>
<dbReference type="Ensembl" id="ENSDCDT00010024857.1">
    <property type="protein sequence ID" value="ENSDCDP00010022018.1"/>
    <property type="gene ID" value="ENSDCDG00010011492.1"/>
</dbReference>
<accession>A0AAY4BM81</accession>
<keyword evidence="12" id="KW-0131">Cell cycle</keyword>
<dbReference type="GeneTree" id="ENSGT00940000159852"/>
<feature type="region of interest" description="Disordered" evidence="16">
    <location>
        <begin position="1"/>
        <end position="30"/>
    </location>
</feature>
<dbReference type="GO" id="GO:0000082">
    <property type="term" value="P:G1/S transition of mitotic cell cycle"/>
    <property type="evidence" value="ECO:0007669"/>
    <property type="project" value="TreeGrafter"/>
</dbReference>
<dbReference type="PANTHER" id="PTHR10265">
    <property type="entry name" value="CYCLIN-DEPENDENT KINASE INHIBITOR 1"/>
    <property type="match status" value="1"/>
</dbReference>
<dbReference type="GO" id="GO:0045930">
    <property type="term" value="P:negative regulation of mitotic cell cycle"/>
    <property type="evidence" value="ECO:0007669"/>
    <property type="project" value="TreeGrafter"/>
</dbReference>
<keyword evidence="9" id="KW-0832">Ubl conjugation</keyword>
<evidence type="ECO:0000259" key="17">
    <source>
        <dbReference type="Pfam" id="PF02234"/>
    </source>
</evidence>
<feature type="compositionally biased region" description="Basic and acidic residues" evidence="16">
    <location>
        <begin position="88"/>
        <end position="107"/>
    </location>
</feature>
<dbReference type="InterPro" id="IPR044898">
    <property type="entry name" value="CDI_dom_sf"/>
</dbReference>
<evidence type="ECO:0000256" key="1">
    <source>
        <dbReference type="ARBA" id="ARBA00004123"/>
    </source>
</evidence>
<evidence type="ECO:0000256" key="6">
    <source>
        <dbReference type="ARBA" id="ARBA00022490"/>
    </source>
</evidence>
<comment type="subcellular location">
    <subcellularLocation>
        <location evidence="3">Cytoplasm</location>
    </subcellularLocation>
    <subcellularLocation>
        <location evidence="2">Endosome</location>
    </subcellularLocation>
    <subcellularLocation>
        <location evidence="1">Nucleus</location>
    </subcellularLocation>
</comment>
<dbReference type="GO" id="GO:0005768">
    <property type="term" value="C:endosome"/>
    <property type="evidence" value="ECO:0007669"/>
    <property type="project" value="UniProtKB-SubCell"/>
</dbReference>
<keyword evidence="7" id="KW-0597">Phosphoprotein</keyword>
<comment type="function">
    <text evidence="15">Important regulator of cell cycle progression. Inhibits the kinase activity of CDK2 bound to cyclin A, but has little inhibitory activity on CDK2 bound to SPDYA. Involved in G1 arrest. Potent inhibitor of cyclin E- and cyclin A-CDK2 complexes. Forms a complex with cyclin type D-CDK4 complexes and is involved in the assembly, stability, and modulation of CCND1-CDK4 complex activation. Acts either as an inhibitor or an activator of cyclin type D-CDK4 complexes depending on its phosphorylation state and/or stoichometry.</text>
</comment>
<dbReference type="PANTHER" id="PTHR10265:SF9">
    <property type="entry name" value="CYCLIN-DEPENDENT KINASE INHIBITOR 1B"/>
    <property type="match status" value="1"/>
</dbReference>
<feature type="domain" description="Cyclin-dependent kinase inhibitor" evidence="17">
    <location>
        <begin position="31"/>
        <end position="82"/>
    </location>
</feature>
<evidence type="ECO:0000256" key="10">
    <source>
        <dbReference type="ARBA" id="ARBA00023013"/>
    </source>
</evidence>
<evidence type="ECO:0000256" key="4">
    <source>
        <dbReference type="ARBA" id="ARBA00006726"/>
    </source>
</evidence>
<evidence type="ECO:0000256" key="5">
    <source>
        <dbReference type="ARBA" id="ARBA00014547"/>
    </source>
</evidence>
<protein>
    <recommendedName>
        <fullName evidence="5">Cyclin-dependent kinase inhibitor 1B</fullName>
    </recommendedName>
    <alternativeName>
        <fullName evidence="14">Cyclin-dependent kinase inhibitor p27</fullName>
    </alternativeName>
    <alternativeName>
        <fullName evidence="13">p27Kip1</fullName>
    </alternativeName>
</protein>
<sequence>MSNVRLSNGSPTLERVDARQAEPGRPPVCRNLFGTGAADPERFQRDCAEQMRELGRAAAQTWNFDFAKDAPLSPGKYEWSQVDGRDLPEFYTRRPDPRPPIRRDAVRHARRAASALN</sequence>
<reference evidence="18 19" key="1">
    <citation type="submission" date="2020-06" db="EMBL/GenBank/DDBJ databases">
        <authorList>
            <consortium name="Wellcome Sanger Institute Data Sharing"/>
        </authorList>
    </citation>
    <scope>NUCLEOTIDE SEQUENCE [LARGE SCALE GENOMIC DNA]</scope>
</reference>
<dbReference type="Proteomes" id="UP000694580">
    <property type="component" value="Chromosome 15"/>
</dbReference>
<dbReference type="GO" id="GO:0008285">
    <property type="term" value="P:negative regulation of cell population proliferation"/>
    <property type="evidence" value="ECO:0007669"/>
    <property type="project" value="TreeGrafter"/>
</dbReference>
<evidence type="ECO:0000256" key="16">
    <source>
        <dbReference type="SAM" id="MobiDB-lite"/>
    </source>
</evidence>
<feature type="region of interest" description="Disordered" evidence="16">
    <location>
        <begin position="88"/>
        <end position="117"/>
    </location>
</feature>
<evidence type="ECO:0000256" key="13">
    <source>
        <dbReference type="ARBA" id="ARBA00031903"/>
    </source>
</evidence>
<feature type="compositionally biased region" description="Polar residues" evidence="16">
    <location>
        <begin position="1"/>
        <end position="11"/>
    </location>
</feature>
<evidence type="ECO:0000256" key="12">
    <source>
        <dbReference type="ARBA" id="ARBA00023306"/>
    </source>
</evidence>
<dbReference type="GO" id="GO:0004861">
    <property type="term" value="F:cyclin-dependent protein serine/threonine kinase inhibitor activity"/>
    <property type="evidence" value="ECO:0007669"/>
    <property type="project" value="InterPro"/>
</dbReference>
<name>A0AAY4BM81_9TELE</name>
<evidence type="ECO:0000313" key="19">
    <source>
        <dbReference type="Proteomes" id="UP000694580"/>
    </source>
</evidence>
<keyword evidence="19" id="KW-1185">Reference proteome</keyword>
<keyword evidence="8" id="KW-0967">Endosome</keyword>
<reference evidence="18" key="3">
    <citation type="submission" date="2025-09" db="UniProtKB">
        <authorList>
            <consortium name="Ensembl"/>
        </authorList>
    </citation>
    <scope>IDENTIFICATION</scope>
</reference>
<evidence type="ECO:0000256" key="8">
    <source>
        <dbReference type="ARBA" id="ARBA00022753"/>
    </source>
</evidence>
<keyword evidence="10" id="KW-0649">Protein kinase inhibitor</keyword>